<feature type="region of interest" description="Disordered" evidence="1">
    <location>
        <begin position="241"/>
        <end position="266"/>
    </location>
</feature>
<dbReference type="SUPFAM" id="SSF56112">
    <property type="entry name" value="Protein kinase-like (PK-like)"/>
    <property type="match status" value="1"/>
</dbReference>
<dbReference type="InterPro" id="IPR000719">
    <property type="entry name" value="Prot_kinase_dom"/>
</dbReference>
<name>A0A852WQM4_9MICO</name>
<dbReference type="GO" id="GO:0005524">
    <property type="term" value="F:ATP binding"/>
    <property type="evidence" value="ECO:0007669"/>
    <property type="project" value="InterPro"/>
</dbReference>
<dbReference type="InterPro" id="IPR011009">
    <property type="entry name" value="Kinase-like_dom_sf"/>
</dbReference>
<sequence>MTRDTPPSASSTLAGYRLLRRIASGERADVFLAAVDGPTDEPGPLVVVRVYDATADGAAIALEVEAMSTDASGSLPALFDIATLDDGRCALAVERLAGAPVARIIAERRVTPGEAVTILAPIAVAVGELERRGFVHTRLSPGDVLLDGHGRPRLIGLGGLERLPTAPHERNQLLRTGHVALADLVAEVVAATERPGAFAAVEEMMQARLTTRPFTPCDAELERALFAAAEPEAVRGIVIAAPRPGPPSRATAPLEVGPSVAHGDDAEHLGATEAPARRSFATLLDLAQWPAFVADGRRSVDGAPPSGSPDAPVGVRNRIRTMLRRRRPALIVGSLVGGGALVLLLTLVPPETSEVVASDSVHDTAAIATAAPEVEPSETADAPADATAGDDVLAAVHALLARRAECFDQLDLACLETIVQAGSAAEADELAAMGVARDGGDAPPAFDPAGIALTAEMGSAVLVTVPYATSEREPASLLVMRGEAGWRLREIFG</sequence>
<dbReference type="EMBL" id="JACCFI010000001">
    <property type="protein sequence ID" value="NYG19848.1"/>
    <property type="molecule type" value="Genomic_DNA"/>
</dbReference>
<gene>
    <name evidence="3" type="ORF">BJY17_000595</name>
</gene>
<reference evidence="3 4" key="1">
    <citation type="submission" date="2020-07" db="EMBL/GenBank/DDBJ databases">
        <title>Sequencing the genomes of 1000 actinobacteria strains.</title>
        <authorList>
            <person name="Klenk H.-P."/>
        </authorList>
    </citation>
    <scope>NUCLEOTIDE SEQUENCE [LARGE SCALE GENOMIC DNA]</scope>
    <source>
        <strain evidence="3 4">DSM 8598</strain>
    </source>
</reference>
<feature type="domain" description="Protein kinase" evidence="2">
    <location>
        <begin position="16"/>
        <end position="260"/>
    </location>
</feature>
<dbReference type="Proteomes" id="UP000549066">
    <property type="component" value="Unassembled WGS sequence"/>
</dbReference>
<evidence type="ECO:0000259" key="2">
    <source>
        <dbReference type="PROSITE" id="PS50011"/>
    </source>
</evidence>
<dbReference type="AlphaFoldDB" id="A0A852WQM4"/>
<accession>A0A852WQM4</accession>
<comment type="caution">
    <text evidence="3">The sequence shown here is derived from an EMBL/GenBank/DDBJ whole genome shotgun (WGS) entry which is preliminary data.</text>
</comment>
<dbReference type="RefSeq" id="WP_179550064.1">
    <property type="nucleotide sequence ID" value="NZ_JACCFI010000001.1"/>
</dbReference>
<organism evidence="3 4">
    <name type="scientific">Agromyces hippuratus</name>
    <dbReference type="NCBI Taxonomy" id="286438"/>
    <lineage>
        <taxon>Bacteria</taxon>
        <taxon>Bacillati</taxon>
        <taxon>Actinomycetota</taxon>
        <taxon>Actinomycetes</taxon>
        <taxon>Micrococcales</taxon>
        <taxon>Microbacteriaceae</taxon>
        <taxon>Agromyces</taxon>
    </lineage>
</organism>
<keyword evidence="4" id="KW-1185">Reference proteome</keyword>
<evidence type="ECO:0000313" key="3">
    <source>
        <dbReference type="EMBL" id="NYG19848.1"/>
    </source>
</evidence>
<evidence type="ECO:0000313" key="4">
    <source>
        <dbReference type="Proteomes" id="UP000549066"/>
    </source>
</evidence>
<protein>
    <recommendedName>
        <fullName evidence="2">Protein kinase domain-containing protein</fullName>
    </recommendedName>
</protein>
<dbReference type="GO" id="GO:0004672">
    <property type="term" value="F:protein kinase activity"/>
    <property type="evidence" value="ECO:0007669"/>
    <property type="project" value="InterPro"/>
</dbReference>
<dbReference type="PROSITE" id="PS50011">
    <property type="entry name" value="PROTEIN_KINASE_DOM"/>
    <property type="match status" value="1"/>
</dbReference>
<proteinExistence type="predicted"/>
<dbReference type="Gene3D" id="1.10.510.10">
    <property type="entry name" value="Transferase(Phosphotransferase) domain 1"/>
    <property type="match status" value="1"/>
</dbReference>
<evidence type="ECO:0000256" key="1">
    <source>
        <dbReference type="SAM" id="MobiDB-lite"/>
    </source>
</evidence>